<sequence>MIFSRRRTLPLFIPDIVINSDSISYSEVVKFLGIFIDSKLSGKPHFTHVITKCRRALNIMSALAGVWWGAHPQHLMMIFKGIIRSNIDYGCQIFQLSGNLTIFEKLQRLQYKAIRIDYGYRHSTPINVLLDEAKEPPLHYRFNYLTAKLVLKNIAQEFSPVTIGLDELIPLARSPRNCEKACKIIPSFRYCHAIIGKTSKIHHTVSLPVFSHSFLSLIHNIQYTPLLFHSDIQNVNSLFLECTKDLRKDAITFYTDGSKDDSGFVSQRRYIFARIKDPGHAQIAYGDHHFLC</sequence>
<organism evidence="1 2">
    <name type="scientific">Temnothorax curvispinosus</name>
    <dbReference type="NCBI Taxonomy" id="300111"/>
    <lineage>
        <taxon>Eukaryota</taxon>
        <taxon>Metazoa</taxon>
        <taxon>Ecdysozoa</taxon>
        <taxon>Arthropoda</taxon>
        <taxon>Hexapoda</taxon>
        <taxon>Insecta</taxon>
        <taxon>Pterygota</taxon>
        <taxon>Neoptera</taxon>
        <taxon>Endopterygota</taxon>
        <taxon>Hymenoptera</taxon>
        <taxon>Apocrita</taxon>
        <taxon>Aculeata</taxon>
        <taxon>Formicoidea</taxon>
        <taxon>Formicidae</taxon>
        <taxon>Myrmicinae</taxon>
        <taxon>Temnothorax</taxon>
    </lineage>
</organism>
<name>A0A6J1QH99_9HYME</name>
<gene>
    <name evidence="2" type="primary">LOC112460991</name>
</gene>
<dbReference type="GeneID" id="112460991"/>
<reference evidence="2" key="1">
    <citation type="submission" date="2025-08" db="UniProtKB">
        <authorList>
            <consortium name="RefSeq"/>
        </authorList>
    </citation>
    <scope>IDENTIFICATION</scope>
    <source>
        <tissue evidence="2">Whole body</tissue>
    </source>
</reference>
<evidence type="ECO:0000313" key="2">
    <source>
        <dbReference type="RefSeq" id="XP_024881759.1"/>
    </source>
</evidence>
<keyword evidence="1" id="KW-1185">Reference proteome</keyword>
<evidence type="ECO:0000313" key="1">
    <source>
        <dbReference type="Proteomes" id="UP000504618"/>
    </source>
</evidence>
<protein>
    <submittedName>
        <fullName evidence="2">Uncharacterized protein LOC112460991</fullName>
    </submittedName>
</protein>
<accession>A0A6J1QH99</accession>
<dbReference type="AlphaFoldDB" id="A0A6J1QH99"/>
<dbReference type="RefSeq" id="XP_024881759.1">
    <property type="nucleotide sequence ID" value="XM_025025991.1"/>
</dbReference>
<dbReference type="Proteomes" id="UP000504618">
    <property type="component" value="Unplaced"/>
</dbReference>
<dbReference type="OrthoDB" id="7555365at2759"/>
<proteinExistence type="predicted"/>